<evidence type="ECO:0000313" key="4">
    <source>
        <dbReference type="RefSeq" id="XP_034254891.1"/>
    </source>
</evidence>
<dbReference type="PROSITE" id="PS51059">
    <property type="entry name" value="PARP_CATALYTIC"/>
    <property type="match status" value="1"/>
</dbReference>
<dbReference type="InterPro" id="IPR051712">
    <property type="entry name" value="ARTD-AVP"/>
</dbReference>
<dbReference type="PANTHER" id="PTHR45740">
    <property type="entry name" value="POLY [ADP-RIBOSE] POLYMERASE"/>
    <property type="match status" value="1"/>
</dbReference>
<dbReference type="SUPFAM" id="SSF56399">
    <property type="entry name" value="ADP-ribosylation"/>
    <property type="match status" value="1"/>
</dbReference>
<keyword evidence="1" id="KW-0808">Transferase</keyword>
<evidence type="ECO:0000259" key="2">
    <source>
        <dbReference type="PROSITE" id="PS51059"/>
    </source>
</evidence>
<evidence type="ECO:0000313" key="3">
    <source>
        <dbReference type="Proteomes" id="UP000515158"/>
    </source>
</evidence>
<organism evidence="4">
    <name type="scientific">Thrips palmi</name>
    <name type="common">Melon thrips</name>
    <dbReference type="NCBI Taxonomy" id="161013"/>
    <lineage>
        <taxon>Eukaryota</taxon>
        <taxon>Metazoa</taxon>
        <taxon>Ecdysozoa</taxon>
        <taxon>Arthropoda</taxon>
        <taxon>Hexapoda</taxon>
        <taxon>Insecta</taxon>
        <taxon>Pterygota</taxon>
        <taxon>Neoptera</taxon>
        <taxon>Paraneoptera</taxon>
        <taxon>Thysanoptera</taxon>
        <taxon>Terebrantia</taxon>
        <taxon>Thripoidea</taxon>
        <taxon>Thripidae</taxon>
        <taxon>Thrips</taxon>
    </lineage>
</organism>
<reference evidence="4" key="1">
    <citation type="submission" date="2025-08" db="UniProtKB">
        <authorList>
            <consortium name="RefSeq"/>
        </authorList>
    </citation>
    <scope>IDENTIFICATION</scope>
    <source>
        <tissue evidence="4">Total insect</tissue>
    </source>
</reference>
<dbReference type="Gene3D" id="3.90.228.10">
    <property type="match status" value="1"/>
</dbReference>
<dbReference type="GeneID" id="117653366"/>
<protein>
    <recommendedName>
        <fullName evidence="1">Poly [ADP-ribose] polymerase</fullName>
        <shortName evidence="1">PARP</shortName>
        <ecNumber evidence="1">2.4.2.-</ecNumber>
    </recommendedName>
</protein>
<sequence>MASVVERTTLQPGTSEYEEVKTLFNRSNQSRGNCLRALSIEKVHNSYLEQRFQAKKQEYQRDFGQVEVLKLWHGTRGAYVDNILLNNYDVSRHGQGVGHRFGAGISFSGQSGYASNYCDNDDIDCMLLNDVLVSNIIEVEENRGGSVLREPPLLPGHFALRYDTTAKNKVIKNVIVKYESDACLPTHVVMFTRHAVVDCDSDCD</sequence>
<dbReference type="GO" id="GO:0003950">
    <property type="term" value="F:NAD+ poly-ADP-ribosyltransferase activity"/>
    <property type="evidence" value="ECO:0007669"/>
    <property type="project" value="UniProtKB-UniRule"/>
</dbReference>
<gene>
    <name evidence="4" type="primary">LOC117653366</name>
</gene>
<dbReference type="RefSeq" id="XP_034254891.1">
    <property type="nucleotide sequence ID" value="XM_034399000.1"/>
</dbReference>
<accession>A0A6P9AHB1</accession>
<dbReference type="PANTHER" id="PTHR45740:SF2">
    <property type="entry name" value="POLY [ADP-RIBOSE] POLYMERASE"/>
    <property type="match status" value="1"/>
</dbReference>
<proteinExistence type="predicted"/>
<dbReference type="OrthoDB" id="6133115at2759"/>
<name>A0A6P9AHB1_THRPL</name>
<dbReference type="InParanoid" id="A0A6P9AHB1"/>
<dbReference type="InterPro" id="IPR012317">
    <property type="entry name" value="Poly(ADP-ribose)pol_cat_dom"/>
</dbReference>
<feature type="domain" description="PARP catalytic" evidence="2">
    <location>
        <begin position="1"/>
        <end position="204"/>
    </location>
</feature>
<keyword evidence="3" id="KW-1185">Reference proteome</keyword>
<dbReference type="Proteomes" id="UP000515158">
    <property type="component" value="Unplaced"/>
</dbReference>
<dbReference type="GO" id="GO:0005634">
    <property type="term" value="C:nucleus"/>
    <property type="evidence" value="ECO:0007669"/>
    <property type="project" value="TreeGrafter"/>
</dbReference>
<dbReference type="GO" id="GO:1990404">
    <property type="term" value="F:NAD+-protein mono-ADP-ribosyltransferase activity"/>
    <property type="evidence" value="ECO:0007669"/>
    <property type="project" value="TreeGrafter"/>
</dbReference>
<dbReference type="EC" id="2.4.2.-" evidence="1"/>
<dbReference type="AlphaFoldDB" id="A0A6P9AHB1"/>
<keyword evidence="1" id="KW-0520">NAD</keyword>
<dbReference type="KEGG" id="tpal:117653366"/>
<keyword evidence="1" id="KW-0328">Glycosyltransferase</keyword>
<evidence type="ECO:0000256" key="1">
    <source>
        <dbReference type="RuleBase" id="RU362114"/>
    </source>
</evidence>
<dbReference type="Pfam" id="PF00644">
    <property type="entry name" value="PARP"/>
    <property type="match status" value="1"/>
</dbReference>